<dbReference type="PANTHER" id="PTHR13190">
    <property type="entry name" value="AUTOPHAGY-RELATED 2, ISOFORM A"/>
    <property type="match status" value="1"/>
</dbReference>
<evidence type="ECO:0000313" key="12">
    <source>
        <dbReference type="EMBL" id="ORY81105.1"/>
    </source>
</evidence>
<dbReference type="EMBL" id="MCOG01000011">
    <property type="protein sequence ID" value="ORY81105.1"/>
    <property type="molecule type" value="Genomic_DNA"/>
</dbReference>
<evidence type="ECO:0000256" key="3">
    <source>
        <dbReference type="ARBA" id="ARBA00009714"/>
    </source>
</evidence>
<keyword evidence="5" id="KW-0813">Transport</keyword>
<dbReference type="GO" id="GO:0000422">
    <property type="term" value="P:autophagy of mitochondrion"/>
    <property type="evidence" value="ECO:0007669"/>
    <property type="project" value="TreeGrafter"/>
</dbReference>
<dbReference type="Proteomes" id="UP000193920">
    <property type="component" value="Unassembled WGS sequence"/>
</dbReference>
<dbReference type="GO" id="GO:0005789">
    <property type="term" value="C:endoplasmic reticulum membrane"/>
    <property type="evidence" value="ECO:0007669"/>
    <property type="project" value="UniProtKB-SubCell"/>
</dbReference>
<evidence type="ECO:0000256" key="1">
    <source>
        <dbReference type="ARBA" id="ARBA00004406"/>
    </source>
</evidence>
<dbReference type="GO" id="GO:0061723">
    <property type="term" value="P:glycophagy"/>
    <property type="evidence" value="ECO:0007669"/>
    <property type="project" value="TreeGrafter"/>
</dbReference>
<dbReference type="STRING" id="1754190.A0A1Y2FE37"/>
<evidence type="ECO:0000256" key="9">
    <source>
        <dbReference type="ARBA" id="ARBA00023136"/>
    </source>
</evidence>
<reference evidence="12 13" key="1">
    <citation type="submission" date="2016-08" db="EMBL/GenBank/DDBJ databases">
        <title>A Parts List for Fungal Cellulosomes Revealed by Comparative Genomics.</title>
        <authorList>
            <consortium name="DOE Joint Genome Institute"/>
            <person name="Haitjema C.H."/>
            <person name="Gilmore S.P."/>
            <person name="Henske J.K."/>
            <person name="Solomon K.V."/>
            <person name="De Groot R."/>
            <person name="Kuo A."/>
            <person name="Mondo S.J."/>
            <person name="Salamov A.A."/>
            <person name="Labutti K."/>
            <person name="Zhao Z."/>
            <person name="Chiniquy J."/>
            <person name="Barry K."/>
            <person name="Brewer H.M."/>
            <person name="Purvine S.O."/>
            <person name="Wright A.T."/>
            <person name="Boxma B."/>
            <person name="Van Alen T."/>
            <person name="Hackstein J.H."/>
            <person name="Baker S.E."/>
            <person name="Grigoriev I.V."/>
            <person name="O'Malley M.A."/>
        </authorList>
    </citation>
    <scope>NUCLEOTIDE SEQUENCE [LARGE SCALE GENOMIC DNA]</scope>
    <source>
        <strain evidence="12 13">G1</strain>
    </source>
</reference>
<dbReference type="Pfam" id="PF13329">
    <property type="entry name" value="ATG2_CAD"/>
    <property type="match status" value="1"/>
</dbReference>
<dbReference type="GO" id="GO:0061709">
    <property type="term" value="P:reticulophagy"/>
    <property type="evidence" value="ECO:0007669"/>
    <property type="project" value="TreeGrafter"/>
</dbReference>
<dbReference type="OrthoDB" id="18982at2759"/>
<comment type="catalytic activity">
    <reaction evidence="10">
        <text>a 1,2-diacyl-sn-glycero-3-phospho-L-serine(in) = a 1,2-diacyl-sn-glycero-3-phospho-L-serine(out)</text>
        <dbReference type="Rhea" id="RHEA:38663"/>
        <dbReference type="ChEBI" id="CHEBI:57262"/>
    </reaction>
</comment>
<dbReference type="GO" id="GO:0061908">
    <property type="term" value="C:phagophore"/>
    <property type="evidence" value="ECO:0007669"/>
    <property type="project" value="TreeGrafter"/>
</dbReference>
<dbReference type="InterPro" id="IPR026849">
    <property type="entry name" value="ATG2"/>
</dbReference>
<evidence type="ECO:0000256" key="5">
    <source>
        <dbReference type="ARBA" id="ARBA00022448"/>
    </source>
</evidence>
<dbReference type="GO" id="GO:0000045">
    <property type="term" value="P:autophagosome assembly"/>
    <property type="evidence" value="ECO:0007669"/>
    <property type="project" value="TreeGrafter"/>
</dbReference>
<evidence type="ECO:0000256" key="10">
    <source>
        <dbReference type="ARBA" id="ARBA00024479"/>
    </source>
</evidence>
<keyword evidence="13" id="KW-1185">Reference proteome</keyword>
<evidence type="ECO:0000256" key="8">
    <source>
        <dbReference type="ARBA" id="ARBA00023055"/>
    </source>
</evidence>
<evidence type="ECO:0000256" key="11">
    <source>
        <dbReference type="ARBA" id="ARBA00024615"/>
    </source>
</evidence>
<comment type="catalytic activity">
    <reaction evidence="11">
        <text>a 1,2-diacyl-sn-glycero-3-phosphoethanolamine(in) = a 1,2-diacyl-sn-glycero-3-phosphoethanolamine(out)</text>
        <dbReference type="Rhea" id="RHEA:38895"/>
        <dbReference type="ChEBI" id="CHEBI:64612"/>
    </reaction>
</comment>
<evidence type="ECO:0000313" key="13">
    <source>
        <dbReference type="Proteomes" id="UP000193920"/>
    </source>
</evidence>
<keyword evidence="9" id="KW-0472">Membrane</keyword>
<dbReference type="GO" id="GO:0032266">
    <property type="term" value="F:phosphatidylinositol-3-phosphate binding"/>
    <property type="evidence" value="ECO:0007669"/>
    <property type="project" value="TreeGrafter"/>
</dbReference>
<dbReference type="PANTHER" id="PTHR13190:SF1">
    <property type="entry name" value="AUTOPHAGY-RELATED 2, ISOFORM A"/>
    <property type="match status" value="1"/>
</dbReference>
<name>A0A1Y2FE37_9FUNG</name>
<accession>A0A1Y2FE37</accession>
<dbReference type="AlphaFoldDB" id="A0A1Y2FE37"/>
<proteinExistence type="inferred from homology"/>
<keyword evidence="8" id="KW-0445">Lipid transport</keyword>
<keyword evidence="7" id="KW-0072">Autophagy</keyword>
<evidence type="ECO:0000256" key="4">
    <source>
        <dbReference type="ARBA" id="ARBA00018070"/>
    </source>
</evidence>
<sequence length="911" mass="105371">MADEIQFQLNKFGTSLLSNKSEEIQIEPILFITSSKDNYFFSMTTNQSITKNNDLEALLNEFLNSNSSDDYGKFWFKEKALQQSKYQIDVNIKDLFVNIDTNIVKGIMHMINYVFDEFINNDNSMKEKANSSAIQECKEKKLELTSLNLKINNIKILLFGLEDICYQLTLEKFDAFISFSNLGPYFIYIRNELFSFNESNLNSSLLFPLIQNNPFQNIKDMIEVSIYSLGNEASNNLNVLNLSIILSNMLFNIDIPRLFKLLTLSEVFNDLPAIHSTSVEPLALRFSLAFNNILLGYEKLEKFSPQFIIRFDNINIYSVETFILGDVLSLNLNISISKVNALLTNQRSIPLETQDVTSNISLLDYLKHLGYSNMLSINILFLNININDSKLMINISKEKSIIYFDMCSDSLVTLYQIINNALLLIPQSETKPSDIELPIFQKVNNIINEDAYIQEVNMIINEDFFKKIENGENDDILIINDDYLRNIPNYENPKSKKVYRTKDKVISYSNDFKLNDNFLEDICNKMKLKTKKIKSEFLNPVVNIKVENINFYIRIFNGYDWKTTATSKVQNLDENGDDKTSTEYMSRSKESIDIEIKGISINYYVNPENSYYTNKLGLKINEFGIINKIYGYHQFLTYQNPIIFPMLKFEMLNIKPISYDPTLESIVTFYVSPLRFYVDQDTLFKFYDIMNCFNSDTDRKVNISDIRIIVNYEAKNLNINNLRNGQYKEVMNVTSLIDASLNFESLKFEGVSGVDGIVRRVMEKYLPMAIEQVPSIVLYTKSIYPFFRISQSVVDSIKNIYKSYKDDKSIMPAIKGGAAHVMSTTTSESFKIISIFSSKAQDDEEESSSMNDECNKKQEGPKKVNILLHYKYNNIFPIFMANVTNTMSKVSFKISTVFDTKDKMENKQFCF</sequence>
<evidence type="ECO:0000256" key="2">
    <source>
        <dbReference type="ARBA" id="ARBA00004623"/>
    </source>
</evidence>
<comment type="caution">
    <text evidence="12">The sequence shown here is derived from an EMBL/GenBank/DDBJ whole genome shotgun (WGS) entry which is preliminary data.</text>
</comment>
<dbReference type="GO" id="GO:0034045">
    <property type="term" value="C:phagophore assembly site membrane"/>
    <property type="evidence" value="ECO:0007669"/>
    <property type="project" value="UniProtKB-SubCell"/>
</dbReference>
<protein>
    <recommendedName>
        <fullName evidence="4">Autophagy-related protein 2</fullName>
    </recommendedName>
</protein>
<dbReference type="GO" id="GO:0006869">
    <property type="term" value="P:lipid transport"/>
    <property type="evidence" value="ECO:0007669"/>
    <property type="project" value="UniProtKB-KW"/>
</dbReference>
<dbReference type="GO" id="GO:0034727">
    <property type="term" value="P:piecemeal microautophagy of the nucleus"/>
    <property type="evidence" value="ECO:0007669"/>
    <property type="project" value="TreeGrafter"/>
</dbReference>
<comment type="subcellular location">
    <subcellularLocation>
        <location evidence="1">Endoplasmic reticulum membrane</location>
        <topology evidence="1">Peripheral membrane protein</topology>
    </subcellularLocation>
    <subcellularLocation>
        <location evidence="2">Preautophagosomal structure membrane</location>
        <topology evidence="2">Peripheral membrane protein</topology>
    </subcellularLocation>
</comment>
<gene>
    <name evidence="12" type="ORF">LY90DRAFT_620630</name>
</gene>
<evidence type="ECO:0000256" key="6">
    <source>
        <dbReference type="ARBA" id="ARBA00022824"/>
    </source>
</evidence>
<dbReference type="GO" id="GO:0043495">
    <property type="term" value="F:protein-membrane adaptor activity"/>
    <property type="evidence" value="ECO:0007669"/>
    <property type="project" value="TreeGrafter"/>
</dbReference>
<keyword evidence="6" id="KW-0256">Endoplasmic reticulum</keyword>
<comment type="similarity">
    <text evidence="3">Belongs to the ATG2 family.</text>
</comment>
<evidence type="ECO:0000256" key="7">
    <source>
        <dbReference type="ARBA" id="ARBA00023006"/>
    </source>
</evidence>
<organism evidence="12 13">
    <name type="scientific">Neocallimastix californiae</name>
    <dbReference type="NCBI Taxonomy" id="1754190"/>
    <lineage>
        <taxon>Eukaryota</taxon>
        <taxon>Fungi</taxon>
        <taxon>Fungi incertae sedis</taxon>
        <taxon>Chytridiomycota</taxon>
        <taxon>Chytridiomycota incertae sedis</taxon>
        <taxon>Neocallimastigomycetes</taxon>
        <taxon>Neocallimastigales</taxon>
        <taxon>Neocallimastigaceae</taxon>
        <taxon>Neocallimastix</taxon>
    </lineage>
</organism>